<dbReference type="SUPFAM" id="SSF53474">
    <property type="entry name" value="alpha/beta-Hydrolases"/>
    <property type="match status" value="1"/>
</dbReference>
<comment type="caution">
    <text evidence="1">The sequence shown here is derived from an EMBL/GenBank/DDBJ whole genome shotgun (WGS) entry which is preliminary data.</text>
</comment>
<dbReference type="RefSeq" id="WP_169323738.1">
    <property type="nucleotide sequence ID" value="NZ_JABCJJ010000004.1"/>
</dbReference>
<evidence type="ECO:0000313" key="2">
    <source>
        <dbReference type="Proteomes" id="UP000562124"/>
    </source>
</evidence>
<evidence type="ECO:0008006" key="3">
    <source>
        <dbReference type="Google" id="ProtNLM"/>
    </source>
</evidence>
<evidence type="ECO:0000313" key="1">
    <source>
        <dbReference type="EMBL" id="NMR19438.1"/>
    </source>
</evidence>
<keyword evidence="2" id="KW-1185">Reference proteome</keyword>
<dbReference type="Proteomes" id="UP000562124">
    <property type="component" value="Unassembled WGS sequence"/>
</dbReference>
<reference evidence="1 2" key="1">
    <citation type="submission" date="2020-04" db="EMBL/GenBank/DDBJ databases">
        <title>Sequencing and Assembly of C. fimi.</title>
        <authorList>
            <person name="Ramsey A.R."/>
        </authorList>
    </citation>
    <scope>NUCLEOTIDE SEQUENCE [LARGE SCALE GENOMIC DNA]</scope>
    <source>
        <strain evidence="1 2">SB</strain>
    </source>
</reference>
<dbReference type="Gene3D" id="3.40.50.1820">
    <property type="entry name" value="alpha/beta hydrolase"/>
    <property type="match status" value="1"/>
</dbReference>
<accession>A0A7Y0LY10</accession>
<sequence>MAYPGDGHLPVIYVRGFAGSGASINTAVADPFYGFNEGSVQVRLDGSDRPAFHQFESPLLRLMIDEGYQLLVHGDQGAYLRSQPAGSVPAATIWVHRFYDEVASTLTHDPGGFSLERAAASLLDLVRLVRLKTGAPRVFLVAHSMGGLIVRSLLQRIVPDDPELGGSLDAATSVVDRVFTYATPHGGIEFAGFGLLERLRDLTGVLGADVFGPDRMFEYLTPRSVPGAPGRDAFDPTRMPTDGFPLDRVFCLVGTNSDDYTTALGLATQAVGPRSDGLVQIENAYVRGTPRALVHRSHSGRFGIVNSEEGYQNLRRFLFGTLSVEASLVGLQPGHASDDTSWQLETSLSVRGLPVVLHEQSAAHLCPVRVERRPRDDTVDTPVPLVSTFLSAAAARPVDRATGRQLGTLRHVLHLRLISLRESDGVLSFLDHLEQTADWSDALVVDVDADARGRFATWATWSSTIQSAIRDWDPAGSPALEDLDDRPSSWRVRVPVPWAARSLLGPDAAVEIVVTPRGTSDQEAARVARAPVLVGR</sequence>
<dbReference type="InterPro" id="IPR029058">
    <property type="entry name" value="AB_hydrolase_fold"/>
</dbReference>
<dbReference type="AlphaFoldDB" id="A0A7Y0LY10"/>
<proteinExistence type="predicted"/>
<protein>
    <recommendedName>
        <fullName evidence="3">PGAP1 family protein</fullName>
    </recommendedName>
</protein>
<dbReference type="EMBL" id="JABCJJ010000004">
    <property type="protein sequence ID" value="NMR19438.1"/>
    <property type="molecule type" value="Genomic_DNA"/>
</dbReference>
<name>A0A7Y0LY10_CELFI</name>
<organism evidence="1 2">
    <name type="scientific">Cellulomonas fimi</name>
    <dbReference type="NCBI Taxonomy" id="1708"/>
    <lineage>
        <taxon>Bacteria</taxon>
        <taxon>Bacillati</taxon>
        <taxon>Actinomycetota</taxon>
        <taxon>Actinomycetes</taxon>
        <taxon>Micrococcales</taxon>
        <taxon>Cellulomonadaceae</taxon>
        <taxon>Cellulomonas</taxon>
    </lineage>
</organism>
<gene>
    <name evidence="1" type="ORF">HIR71_04245</name>
</gene>